<keyword evidence="4" id="KW-0282">Flagellum</keyword>
<keyword evidence="3" id="KW-1005">Bacterial flagellum biogenesis</keyword>
<evidence type="ECO:0000256" key="2">
    <source>
        <dbReference type="ARBA" id="ARBA00007703"/>
    </source>
</evidence>
<dbReference type="InterPro" id="IPR007809">
    <property type="entry name" value="FlgN-like"/>
</dbReference>
<dbReference type="SUPFAM" id="SSF140566">
    <property type="entry name" value="FlgN-like"/>
    <property type="match status" value="1"/>
</dbReference>
<keyword evidence="4" id="KW-0969">Cilium</keyword>
<evidence type="ECO:0000256" key="3">
    <source>
        <dbReference type="ARBA" id="ARBA00022795"/>
    </source>
</evidence>
<dbReference type="GO" id="GO:0044780">
    <property type="term" value="P:bacterial-type flagellum assembly"/>
    <property type="evidence" value="ECO:0007669"/>
    <property type="project" value="InterPro"/>
</dbReference>
<proteinExistence type="inferred from homology"/>
<dbReference type="PATRIC" id="fig|630.129.peg.1660"/>
<comment type="function">
    <text evidence="1">Required for the efficient initiation of filament assembly.</text>
</comment>
<comment type="similarity">
    <text evidence="2">Belongs to the FlgN family.</text>
</comment>
<evidence type="ECO:0000313" key="5">
    <source>
        <dbReference type="Proteomes" id="UP000048841"/>
    </source>
</evidence>
<dbReference type="InterPro" id="IPR036679">
    <property type="entry name" value="FlgN-like_sf"/>
</dbReference>
<reference evidence="4 5" key="1">
    <citation type="submission" date="2015-03" db="EMBL/GenBank/DDBJ databases">
        <authorList>
            <person name="Murphy D."/>
        </authorList>
    </citation>
    <scope>NUCLEOTIDE SEQUENCE [LARGE SCALE GENOMIC DNA]</scope>
    <source>
        <strain evidence="4 5">IP26249</strain>
    </source>
</reference>
<dbReference type="Proteomes" id="UP000048841">
    <property type="component" value="Unassembled WGS sequence"/>
</dbReference>
<evidence type="ECO:0000256" key="1">
    <source>
        <dbReference type="ARBA" id="ARBA00002397"/>
    </source>
</evidence>
<dbReference type="Pfam" id="PF05130">
    <property type="entry name" value="FlgN"/>
    <property type="match status" value="1"/>
</dbReference>
<accession>A0A0E1NJZ6</accession>
<name>A0A0E1NJZ6_YEREN</name>
<sequence>MVERLQTNLGQQLELLESLKTVVAQEQQLLCSGRIQGIVLQGVTEQKSSILATLAYLDQTRLTTEKNINIQAPYSNVPALAERWQRILELAEGLRYSNLHNGLLLQQHIEHNTQALAVLNTRHGQSLYGPDGHAKGASLLGRKIGI</sequence>
<dbReference type="AlphaFoldDB" id="A0A0E1NJZ6"/>
<protein>
    <submittedName>
        <fullName evidence="4">Flagella synthesis protein FlgN</fullName>
    </submittedName>
</protein>
<dbReference type="EMBL" id="CGBR01000022">
    <property type="protein sequence ID" value="CFQ67749.1"/>
    <property type="molecule type" value="Genomic_DNA"/>
</dbReference>
<gene>
    <name evidence="4" type="primary">flgN</name>
    <name evidence="4" type="ORF">ERS137941_02900</name>
</gene>
<keyword evidence="4" id="KW-0966">Cell projection</keyword>
<organism evidence="4 5">
    <name type="scientific">Yersinia enterocolitica</name>
    <dbReference type="NCBI Taxonomy" id="630"/>
    <lineage>
        <taxon>Bacteria</taxon>
        <taxon>Pseudomonadati</taxon>
        <taxon>Pseudomonadota</taxon>
        <taxon>Gammaproteobacteria</taxon>
        <taxon>Enterobacterales</taxon>
        <taxon>Yersiniaceae</taxon>
        <taxon>Yersinia</taxon>
    </lineage>
</organism>
<dbReference type="KEGG" id="yet:CH48_3303"/>
<evidence type="ECO:0000313" key="4">
    <source>
        <dbReference type="EMBL" id="CFQ67749.1"/>
    </source>
</evidence>
<dbReference type="RefSeq" id="WP_013649699.1">
    <property type="nucleotide sequence ID" value="NZ_CGBR01000022.1"/>
</dbReference>
<dbReference type="Gene3D" id="1.20.58.300">
    <property type="entry name" value="FlgN-like"/>
    <property type="match status" value="1"/>
</dbReference>